<dbReference type="AlphaFoldDB" id="A0A016T4B3"/>
<accession>A0A0D6LYV8</accession>
<evidence type="ECO:0000313" key="2">
    <source>
        <dbReference type="EMBL" id="EYB97535.1"/>
    </source>
</evidence>
<comment type="caution">
    <text evidence="2">The sequence shown here is derived from an EMBL/GenBank/DDBJ whole genome shotgun (WGS) entry which is preliminary data.</text>
</comment>
<organism evidence="2 3">
    <name type="scientific">Ancylostoma ceylanicum</name>
    <dbReference type="NCBI Taxonomy" id="53326"/>
    <lineage>
        <taxon>Eukaryota</taxon>
        <taxon>Metazoa</taxon>
        <taxon>Ecdysozoa</taxon>
        <taxon>Nematoda</taxon>
        <taxon>Chromadorea</taxon>
        <taxon>Rhabditida</taxon>
        <taxon>Rhabditina</taxon>
        <taxon>Rhabditomorpha</taxon>
        <taxon>Strongyloidea</taxon>
        <taxon>Ancylostomatidae</taxon>
        <taxon>Ancylostomatinae</taxon>
        <taxon>Ancylostoma</taxon>
    </lineage>
</organism>
<feature type="region of interest" description="Disordered" evidence="1">
    <location>
        <begin position="1"/>
        <end position="26"/>
    </location>
</feature>
<sequence length="90" mass="10459">MSAEDELVSAMASEPPTNLREKSQLEDPHQYMRHMKHRWVGHFDVMMTEGVSASPNSSQETRRDQWDDHRHDVPTRLRNVSDNEVCHTGC</sequence>
<dbReference type="EMBL" id="JARK01001476">
    <property type="protein sequence ID" value="EYB97535.1"/>
    <property type="molecule type" value="Genomic_DNA"/>
</dbReference>
<feature type="region of interest" description="Disordered" evidence="1">
    <location>
        <begin position="50"/>
        <end position="76"/>
    </location>
</feature>
<proteinExistence type="predicted"/>
<protein>
    <submittedName>
        <fullName evidence="2">Uncharacterized protein</fullName>
    </submittedName>
</protein>
<evidence type="ECO:0000256" key="1">
    <source>
        <dbReference type="SAM" id="MobiDB-lite"/>
    </source>
</evidence>
<dbReference type="Proteomes" id="UP000024635">
    <property type="component" value="Unassembled WGS sequence"/>
</dbReference>
<gene>
    <name evidence="2" type="primary">Acey_s0140.g2196</name>
    <name evidence="2" type="ORF">Y032_0140g2196</name>
</gene>
<evidence type="ECO:0000313" key="3">
    <source>
        <dbReference type="Proteomes" id="UP000024635"/>
    </source>
</evidence>
<name>A0A016T4B3_9BILA</name>
<feature type="compositionally biased region" description="Basic and acidic residues" evidence="1">
    <location>
        <begin position="60"/>
        <end position="76"/>
    </location>
</feature>
<reference evidence="3" key="1">
    <citation type="journal article" date="2015" name="Nat. Genet.">
        <title>The genome and transcriptome of the zoonotic hookworm Ancylostoma ceylanicum identify infection-specific gene families.</title>
        <authorList>
            <person name="Schwarz E.M."/>
            <person name="Hu Y."/>
            <person name="Antoshechkin I."/>
            <person name="Miller M.M."/>
            <person name="Sternberg P.W."/>
            <person name="Aroian R.V."/>
        </authorList>
    </citation>
    <scope>NUCLEOTIDE SEQUENCE</scope>
    <source>
        <strain evidence="3">HY135</strain>
    </source>
</reference>
<keyword evidence="3" id="KW-1185">Reference proteome</keyword>
<accession>A0A016T4B3</accession>